<accession>A0A1M5DWH4</accession>
<dbReference type="InterPro" id="IPR051012">
    <property type="entry name" value="CellSynth/LPSAsmb/PSIAsmb"/>
</dbReference>
<evidence type="ECO:0000313" key="4">
    <source>
        <dbReference type="Proteomes" id="UP000184144"/>
    </source>
</evidence>
<evidence type="ECO:0000313" key="3">
    <source>
        <dbReference type="EMBL" id="SHF71182.1"/>
    </source>
</evidence>
<dbReference type="Proteomes" id="UP000184144">
    <property type="component" value="Unassembled WGS sequence"/>
</dbReference>
<keyword evidence="1" id="KW-0677">Repeat</keyword>
<gene>
    <name evidence="3" type="ORF">SAMN05444273_11050</name>
</gene>
<name>A0A1M5DWH4_9RHOB</name>
<dbReference type="SMART" id="SM00028">
    <property type="entry name" value="TPR"/>
    <property type="match status" value="5"/>
</dbReference>
<evidence type="ECO:0000256" key="2">
    <source>
        <dbReference type="ARBA" id="ARBA00022803"/>
    </source>
</evidence>
<dbReference type="OrthoDB" id="7637125at2"/>
<sequence>MSLTSKLCKKAVIFGLVLALSGCFESSQERAERHYQSGLTLLDGGDLPRAIVEFRNTLQLDDANLGAYRHLAKANRSMGRLGEAYRDFLKLVERAPNDIDGRIALSELAFWLGDWDEFARHGGMAVKLAPNRSEIKAIDLGMNYRTALIEKKSAERAGLVFAAEALATELPNNSILRQILLDARIADRRFDDALVLVAESIAEAPQSMRLYTLRLELLSRLGKHADLEAELRSMLDVFPDEKGPKETYLRFLMSHNRSQDAQSYLEDLVLSAEPEEYDAAMVTLLQFIQQTEGADAALARVDQLLAGTETGNGFLHAFRASLMFDMGQREEGVSALHEVLSSETLKLDDAARLQSKTALARMLVASGNEELARIQISEVLQADARSSDALMMRANWSISDDETDAAIADLRTVLDDRAGDATAMVLLARAYEREGNRDLMLSFLAQAVEASNNAPKYAFRYARALVGDGKLFAAESILISSLRIEAGNFDVLSTLGDVYLRMDDMPRAQKVAETLEKLEDARGSSAANLLKTEILARRVGPAQAVEFLEGIVLRDGALVPKTALIQAQLKAGQTQAALSFAKAAVKDAPDNLELRAALAMTLAAARDFEAAVTEVETILEHTPEAAGLYLQLARIREAQGDPEAGRATIQRGLDAVPGAPDLLWAQASYLQAAGEIEGAIGIYEALYARSSSNPIIANNLASLLATHRDDVASLQRAEVIARRLKNDAVPAFQDTYGWILYRTGAVSNAIPYLEAAAAGSPNDALVHFHLGQAYASNGDRERALEQMVSALEGVGPVGDSDLRQEIETEITHLSSVSVQE</sequence>
<dbReference type="PANTHER" id="PTHR45586:SF1">
    <property type="entry name" value="LIPOPOLYSACCHARIDE ASSEMBLY PROTEIN B"/>
    <property type="match status" value="1"/>
</dbReference>
<reference evidence="4" key="1">
    <citation type="submission" date="2016-11" db="EMBL/GenBank/DDBJ databases">
        <authorList>
            <person name="Varghese N."/>
            <person name="Submissions S."/>
        </authorList>
    </citation>
    <scope>NUCLEOTIDE SEQUENCE [LARGE SCALE GENOMIC DNA]</scope>
    <source>
        <strain evidence="4">DSM 100566</strain>
    </source>
</reference>
<dbReference type="AlphaFoldDB" id="A0A1M5DWH4"/>
<dbReference type="SUPFAM" id="SSF48452">
    <property type="entry name" value="TPR-like"/>
    <property type="match status" value="3"/>
</dbReference>
<dbReference type="Pfam" id="PF13432">
    <property type="entry name" value="TPR_16"/>
    <property type="match status" value="1"/>
</dbReference>
<evidence type="ECO:0000256" key="1">
    <source>
        <dbReference type="ARBA" id="ARBA00022737"/>
    </source>
</evidence>
<dbReference type="Pfam" id="PF14559">
    <property type="entry name" value="TPR_19"/>
    <property type="match status" value="1"/>
</dbReference>
<dbReference type="PROSITE" id="PS51257">
    <property type="entry name" value="PROKAR_LIPOPROTEIN"/>
    <property type="match status" value="1"/>
</dbReference>
<keyword evidence="2" id="KW-0802">TPR repeat</keyword>
<proteinExistence type="predicted"/>
<dbReference type="PANTHER" id="PTHR45586">
    <property type="entry name" value="TPR REPEAT-CONTAINING PROTEIN PA4667"/>
    <property type="match status" value="1"/>
</dbReference>
<keyword evidence="4" id="KW-1185">Reference proteome</keyword>
<protein>
    <submittedName>
        <fullName evidence="3">Tetratricopeptide repeat-containing protein</fullName>
    </submittedName>
</protein>
<dbReference type="Gene3D" id="1.25.40.10">
    <property type="entry name" value="Tetratricopeptide repeat domain"/>
    <property type="match status" value="3"/>
</dbReference>
<organism evidence="3 4">
    <name type="scientific">Litoreibacter ascidiaceicola</name>
    <dbReference type="NCBI Taxonomy" id="1486859"/>
    <lineage>
        <taxon>Bacteria</taxon>
        <taxon>Pseudomonadati</taxon>
        <taxon>Pseudomonadota</taxon>
        <taxon>Alphaproteobacteria</taxon>
        <taxon>Rhodobacterales</taxon>
        <taxon>Roseobacteraceae</taxon>
        <taxon>Litoreibacter</taxon>
    </lineage>
</organism>
<dbReference type="InterPro" id="IPR019734">
    <property type="entry name" value="TPR_rpt"/>
</dbReference>
<dbReference type="STRING" id="1486859.SAMN05444273_11050"/>
<dbReference type="EMBL" id="FQUV01000010">
    <property type="protein sequence ID" value="SHF71182.1"/>
    <property type="molecule type" value="Genomic_DNA"/>
</dbReference>
<dbReference type="InterPro" id="IPR011990">
    <property type="entry name" value="TPR-like_helical_dom_sf"/>
</dbReference>
<dbReference type="RefSeq" id="WP_073146027.1">
    <property type="nucleotide sequence ID" value="NZ_FQUV01000010.1"/>
</dbReference>